<dbReference type="GO" id="GO:0008941">
    <property type="term" value="F:nitric oxide dioxygenase NAD(P)H activity"/>
    <property type="evidence" value="ECO:0007669"/>
    <property type="project" value="UniProtKB-UniRule"/>
</dbReference>
<accession>A0A9X4AQ61</accession>
<dbReference type="Proteomes" id="UP001145050">
    <property type="component" value="Unassembled WGS sequence"/>
</dbReference>
<dbReference type="InterPro" id="IPR008333">
    <property type="entry name" value="Cbr1-like_FAD-bd_dom"/>
</dbReference>
<evidence type="ECO:0000256" key="6">
    <source>
        <dbReference type="ARBA" id="ARBA00022630"/>
    </source>
</evidence>
<feature type="binding site" evidence="15">
    <location>
        <begin position="275"/>
        <end position="280"/>
    </location>
    <ligand>
        <name>NADP(+)</name>
        <dbReference type="ChEBI" id="CHEBI:58349"/>
    </ligand>
</feature>
<evidence type="ECO:0000256" key="5">
    <source>
        <dbReference type="ARBA" id="ARBA00022621"/>
    </source>
</evidence>
<dbReference type="InterPro" id="IPR001433">
    <property type="entry name" value="OxRdtase_FAD/NAD-bd"/>
</dbReference>
<dbReference type="NCBIfam" id="NF009805">
    <property type="entry name" value="PRK13289.1"/>
    <property type="match status" value="1"/>
</dbReference>
<keyword evidence="4 15" id="KW-0349">Heme</keyword>
<comment type="cofactor">
    <cofactor evidence="15">
        <name>heme b</name>
        <dbReference type="ChEBI" id="CHEBI:60344"/>
    </cofactor>
    <text evidence="15">Binds 1 heme b (iron(II)-protoporphyrin IX) group per subunit.</text>
</comment>
<dbReference type="SUPFAM" id="SSF52343">
    <property type="entry name" value="Ferredoxin reductase-like, C-terminal NADP-linked domain"/>
    <property type="match status" value="1"/>
</dbReference>
<keyword evidence="10 15" id="KW-0560">Oxidoreductase</keyword>
<feature type="region of interest" description="Reductase" evidence="15">
    <location>
        <begin position="149"/>
        <end position="406"/>
    </location>
</feature>
<dbReference type="Gene3D" id="3.40.50.80">
    <property type="entry name" value="Nucleotide-binding domain of ferredoxin-NADP reductase (FNR) module"/>
    <property type="match status" value="1"/>
</dbReference>
<name>A0A9X4AQ61_9BACI</name>
<evidence type="ECO:0000313" key="19">
    <source>
        <dbReference type="Proteomes" id="UP001145050"/>
    </source>
</evidence>
<evidence type="ECO:0000259" key="16">
    <source>
        <dbReference type="PROSITE" id="PS01033"/>
    </source>
</evidence>
<evidence type="ECO:0000256" key="13">
    <source>
        <dbReference type="ARBA" id="ARBA00048649"/>
    </source>
</evidence>
<feature type="site" description="Influences the redox potential of the prosthetic heme and FAD groups" evidence="15">
    <location>
        <position position="84"/>
    </location>
</feature>
<dbReference type="GO" id="GO:0046210">
    <property type="term" value="P:nitric oxide catabolic process"/>
    <property type="evidence" value="ECO:0007669"/>
    <property type="project" value="TreeGrafter"/>
</dbReference>
<dbReference type="PRINTS" id="PR00410">
    <property type="entry name" value="PHEHYDRXLASE"/>
</dbReference>
<feature type="binding site" evidence="15">
    <location>
        <position position="190"/>
    </location>
    <ligand>
        <name>FAD</name>
        <dbReference type="ChEBI" id="CHEBI:57692"/>
    </ligand>
</feature>
<reference evidence="18" key="1">
    <citation type="submission" date="2022-06" db="EMBL/GenBank/DDBJ databases">
        <title>Aquibacillus sp. a new bacterium isolated from soil saline samples.</title>
        <authorList>
            <person name="Galisteo C."/>
            <person name="De La Haba R."/>
            <person name="Sanchez-Porro C."/>
            <person name="Ventosa A."/>
        </authorList>
    </citation>
    <scope>NUCLEOTIDE SEQUENCE</scope>
    <source>
        <strain evidence="18">3ASR75-11</strain>
    </source>
</reference>
<keyword evidence="12 15" id="KW-0520">NAD</keyword>
<keyword evidence="7 15" id="KW-0479">Metal-binding</keyword>
<dbReference type="GO" id="GO:0071500">
    <property type="term" value="P:cellular response to nitrosative stress"/>
    <property type="evidence" value="ECO:0007669"/>
    <property type="project" value="TreeGrafter"/>
</dbReference>
<dbReference type="Pfam" id="PF00042">
    <property type="entry name" value="Globin"/>
    <property type="match status" value="1"/>
</dbReference>
<dbReference type="InterPro" id="IPR023950">
    <property type="entry name" value="Hmp"/>
</dbReference>
<comment type="domain">
    <text evidence="15">Consists of two distinct domains; an N-terminal heme-containing oxygen-binding domain and a C-terminal reductase domain with binding sites for FAD and NAD(P)H.</text>
</comment>
<dbReference type="EMBL" id="JAMQKB010000042">
    <property type="protein sequence ID" value="MDC3426308.1"/>
    <property type="molecule type" value="Genomic_DNA"/>
</dbReference>
<keyword evidence="3 15" id="KW-0813">Transport</keyword>
<keyword evidence="8 15" id="KW-0274">FAD</keyword>
<dbReference type="GO" id="GO:0071949">
    <property type="term" value="F:FAD binding"/>
    <property type="evidence" value="ECO:0007669"/>
    <property type="project" value="InterPro"/>
</dbReference>
<dbReference type="GO" id="GO:0009636">
    <property type="term" value="P:response to toxic substance"/>
    <property type="evidence" value="ECO:0007669"/>
    <property type="project" value="UniProtKB-KW"/>
</dbReference>
<feature type="domain" description="Globin" evidence="16">
    <location>
        <begin position="1"/>
        <end position="138"/>
    </location>
</feature>
<evidence type="ECO:0000256" key="3">
    <source>
        <dbReference type="ARBA" id="ARBA00022448"/>
    </source>
</evidence>
<comment type="cofactor">
    <cofactor evidence="15">
        <name>FAD</name>
        <dbReference type="ChEBI" id="CHEBI:57692"/>
    </cofactor>
    <text evidence="15">Binds 1 FAD per subunit.</text>
</comment>
<organism evidence="18 19">
    <name type="scientific">Terrihalobacillus insolitus</name>
    <dbReference type="NCBI Taxonomy" id="2950438"/>
    <lineage>
        <taxon>Bacteria</taxon>
        <taxon>Bacillati</taxon>
        <taxon>Bacillota</taxon>
        <taxon>Bacilli</taxon>
        <taxon>Bacillales</taxon>
        <taxon>Bacillaceae</taxon>
        <taxon>Terrihalobacillus</taxon>
    </lineage>
</organism>
<protein>
    <recommendedName>
        <fullName evidence="15">Flavohemoprotein</fullName>
    </recommendedName>
    <alternativeName>
        <fullName evidence="15">Flavohemoglobin</fullName>
    </alternativeName>
    <alternativeName>
        <fullName evidence="15">Hemoglobin-like protein</fullName>
    </alternativeName>
    <alternativeName>
        <fullName evidence="15">Nitric oxide dioxygenase</fullName>
        <shortName evidence="15">NO oxygenase</shortName>
        <shortName evidence="15">NOD</shortName>
        <ecNumber evidence="15">1.14.12.17</ecNumber>
    </alternativeName>
</protein>
<comment type="caution">
    <text evidence="15">Lacks conserved residue(s) required for the propagation of feature annotation.</text>
</comment>
<feature type="active site" description="Charge relay system" evidence="15">
    <location>
        <position position="137"/>
    </location>
</feature>
<evidence type="ECO:0000256" key="14">
    <source>
        <dbReference type="ARBA" id="ARBA00049433"/>
    </source>
</evidence>
<evidence type="ECO:0000256" key="7">
    <source>
        <dbReference type="ARBA" id="ARBA00022723"/>
    </source>
</evidence>
<evidence type="ECO:0000256" key="12">
    <source>
        <dbReference type="ARBA" id="ARBA00023027"/>
    </source>
</evidence>
<feature type="domain" description="FAD-binding FR-type" evidence="17">
    <location>
        <begin position="152"/>
        <end position="263"/>
    </location>
</feature>
<feature type="site" description="Influences the redox potential of the prosthetic heme and FAD groups" evidence="15">
    <location>
        <position position="395"/>
    </location>
</feature>
<dbReference type="FunFam" id="1.10.490.10:FF:000003">
    <property type="entry name" value="Flavohemoprotein"/>
    <property type="match status" value="1"/>
</dbReference>
<dbReference type="PROSITE" id="PS51384">
    <property type="entry name" value="FAD_FR"/>
    <property type="match status" value="1"/>
</dbReference>
<dbReference type="InterPro" id="IPR009050">
    <property type="entry name" value="Globin-like_sf"/>
</dbReference>
<keyword evidence="11 15" id="KW-0408">Iron</keyword>
<dbReference type="GO" id="GO:0005344">
    <property type="term" value="F:oxygen carrier activity"/>
    <property type="evidence" value="ECO:0007669"/>
    <property type="project" value="UniProtKB-UniRule"/>
</dbReference>
<keyword evidence="9 15" id="KW-0521">NADP</keyword>
<comment type="similarity">
    <text evidence="2 15">Belongs to the globin family. Two-domain flavohemoproteins subfamily.</text>
</comment>
<dbReference type="InterPro" id="IPR000971">
    <property type="entry name" value="Globin"/>
</dbReference>
<dbReference type="InterPro" id="IPR012292">
    <property type="entry name" value="Globin/Proto"/>
</dbReference>
<feature type="site" description="Involved in heme-bound ligand stabilization and O-O bond activation" evidence="15">
    <location>
        <position position="29"/>
    </location>
</feature>
<keyword evidence="6 15" id="KW-0285">Flavoprotein</keyword>
<evidence type="ECO:0000256" key="11">
    <source>
        <dbReference type="ARBA" id="ARBA00023004"/>
    </source>
</evidence>
<dbReference type="PROSITE" id="PS01033">
    <property type="entry name" value="GLOBIN"/>
    <property type="match status" value="1"/>
</dbReference>
<evidence type="ECO:0000256" key="4">
    <source>
        <dbReference type="ARBA" id="ARBA00022617"/>
    </source>
</evidence>
<comment type="caution">
    <text evidence="18">The sequence shown here is derived from an EMBL/GenBank/DDBJ whole genome shotgun (WGS) entry which is preliminary data.</text>
</comment>
<keyword evidence="15" id="KW-0216">Detoxification</keyword>
<dbReference type="RefSeq" id="WP_272438137.1">
    <property type="nucleotide sequence ID" value="NZ_JAMQKB010000042.1"/>
</dbReference>
<comment type="catalytic activity">
    <reaction evidence="14 15">
        <text>2 nitric oxide + NADPH + 2 O2 = 2 nitrate + NADP(+) + H(+)</text>
        <dbReference type="Rhea" id="RHEA:19465"/>
        <dbReference type="ChEBI" id="CHEBI:15378"/>
        <dbReference type="ChEBI" id="CHEBI:15379"/>
        <dbReference type="ChEBI" id="CHEBI:16480"/>
        <dbReference type="ChEBI" id="CHEBI:17632"/>
        <dbReference type="ChEBI" id="CHEBI:57783"/>
        <dbReference type="ChEBI" id="CHEBI:58349"/>
        <dbReference type="EC" id="1.14.12.17"/>
    </reaction>
</comment>
<dbReference type="FunFam" id="3.40.50.80:FF:000010">
    <property type="entry name" value="Flavohemoprotein"/>
    <property type="match status" value="1"/>
</dbReference>
<evidence type="ECO:0000256" key="15">
    <source>
        <dbReference type="HAMAP-Rule" id="MF_01252"/>
    </source>
</evidence>
<dbReference type="PANTHER" id="PTHR43396:SF3">
    <property type="entry name" value="FLAVOHEMOPROTEIN"/>
    <property type="match status" value="1"/>
</dbReference>
<feature type="binding site" description="proximal binding residue" evidence="15">
    <location>
        <position position="85"/>
    </location>
    <ligand>
        <name>heme b</name>
        <dbReference type="ChEBI" id="CHEBI:60344"/>
    </ligand>
    <ligandPart>
        <name>Fe</name>
        <dbReference type="ChEBI" id="CHEBI:18248"/>
    </ligandPart>
</feature>
<dbReference type="InterPro" id="IPR039261">
    <property type="entry name" value="FNR_nucleotide-bd"/>
</dbReference>
<dbReference type="Gene3D" id="1.10.490.10">
    <property type="entry name" value="Globins"/>
    <property type="match status" value="1"/>
</dbReference>
<dbReference type="CDD" id="cd06184">
    <property type="entry name" value="flavohem_like_fad_nad_binding"/>
    <property type="match status" value="1"/>
</dbReference>
<comment type="catalytic activity">
    <reaction evidence="13 15">
        <text>2 nitric oxide + NADH + 2 O2 = 2 nitrate + NAD(+) + H(+)</text>
        <dbReference type="Rhea" id="RHEA:19469"/>
        <dbReference type="ChEBI" id="CHEBI:15378"/>
        <dbReference type="ChEBI" id="CHEBI:15379"/>
        <dbReference type="ChEBI" id="CHEBI:16480"/>
        <dbReference type="ChEBI" id="CHEBI:17632"/>
        <dbReference type="ChEBI" id="CHEBI:57540"/>
        <dbReference type="ChEBI" id="CHEBI:57945"/>
        <dbReference type="EC" id="1.14.12.17"/>
    </reaction>
</comment>
<gene>
    <name evidence="18" type="primary">hmpA</name>
    <name evidence="15" type="synonym">hmp</name>
    <name evidence="18" type="ORF">NC797_17645</name>
</gene>
<dbReference type="CDD" id="cd14777">
    <property type="entry name" value="Yhb1-globin-like"/>
    <property type="match status" value="1"/>
</dbReference>
<evidence type="ECO:0000259" key="17">
    <source>
        <dbReference type="PROSITE" id="PS51384"/>
    </source>
</evidence>
<dbReference type="FunFam" id="2.40.30.10:FF:000034">
    <property type="entry name" value="Flavohemoprotein"/>
    <property type="match status" value="1"/>
</dbReference>
<dbReference type="GO" id="GO:0020037">
    <property type="term" value="F:heme binding"/>
    <property type="evidence" value="ECO:0007669"/>
    <property type="project" value="InterPro"/>
</dbReference>
<dbReference type="Pfam" id="PF00175">
    <property type="entry name" value="NAD_binding_1"/>
    <property type="match status" value="1"/>
</dbReference>
<dbReference type="InterPro" id="IPR017927">
    <property type="entry name" value="FAD-bd_FR_type"/>
</dbReference>
<evidence type="ECO:0000313" key="18">
    <source>
        <dbReference type="EMBL" id="MDC3426308.1"/>
    </source>
</evidence>
<evidence type="ECO:0000256" key="2">
    <source>
        <dbReference type="ARBA" id="ARBA00008414"/>
    </source>
</evidence>
<dbReference type="InterPro" id="IPR017938">
    <property type="entry name" value="Riboflavin_synthase-like_b-brl"/>
</dbReference>
<dbReference type="GO" id="GO:0019825">
    <property type="term" value="F:oxygen binding"/>
    <property type="evidence" value="ECO:0007669"/>
    <property type="project" value="InterPro"/>
</dbReference>
<dbReference type="SUPFAM" id="SSF46458">
    <property type="entry name" value="Globin-like"/>
    <property type="match status" value="1"/>
</dbReference>
<comment type="similarity">
    <text evidence="1 15">In the C-terminal section; belongs to the flavoprotein pyridine nucleotide cytochrome reductase family.</text>
</comment>
<keyword evidence="19" id="KW-1185">Reference proteome</keyword>
<sequence length="406" mass="45415">MISSKALKIVQSTAPVLKENSKQIGTHFYELLFSKVPSLYNIFNQTNQKRGLQQEALAYAVYAAGENINNLAAIKPVVMRVAEKHRALGVKADQYPVVGETLLQAVKDVLGDAATDEVIEAWGEAYNYIADIFINIEQELYEETNQKQGGWTGFRDFFVDKKVKESNQITSFYLKPKDGNAIASYQAGQYITLKAEIEGERYTHMRHYSLSDAPGKAYYRISVKREDPQENAPAGIVSNYLHKDVEEGSVLSVSAPAGDFVIADERQPIVLLSGGIGLTPMVSMLNTLVESQPNRSITFIHATINSETHAMREHVAQLEAENDNVNSFVCYESPTTEDRDARNYDKEGLIDLDWLKSILPNNQADFYFCGGIPFTKAINQALKEWGVPKERSHFEVFNPVSILEEA</sequence>
<dbReference type="GO" id="GO:0046872">
    <property type="term" value="F:metal ion binding"/>
    <property type="evidence" value="ECO:0007669"/>
    <property type="project" value="UniProtKB-KW"/>
</dbReference>
<dbReference type="Pfam" id="PF00970">
    <property type="entry name" value="FAD_binding_6"/>
    <property type="match status" value="1"/>
</dbReference>
<dbReference type="EC" id="1.14.12.17" evidence="15"/>
<evidence type="ECO:0000256" key="1">
    <source>
        <dbReference type="ARBA" id="ARBA00006401"/>
    </source>
</evidence>
<keyword evidence="5 15" id="KW-0561">Oxygen transport</keyword>
<evidence type="ECO:0000256" key="8">
    <source>
        <dbReference type="ARBA" id="ARBA00022827"/>
    </source>
</evidence>
<proteinExistence type="inferred from homology"/>
<dbReference type="PANTHER" id="PTHR43396">
    <property type="entry name" value="FLAVOHEMOPROTEIN"/>
    <property type="match status" value="1"/>
</dbReference>
<dbReference type="Gene3D" id="2.40.30.10">
    <property type="entry name" value="Translation factors"/>
    <property type="match status" value="1"/>
</dbReference>
<dbReference type="HAMAP" id="MF_01252">
    <property type="entry name" value="Hmp"/>
    <property type="match status" value="1"/>
</dbReference>
<comment type="function">
    <text evidence="15">Is involved in NO detoxification in an aerobic process, termed nitric oxide dioxygenase (NOD) reaction that utilizes O(2) and NAD(P)H to convert NO to nitrate, which protects the bacterium from various noxious nitrogen compounds. Therefore, plays a central role in the inducible response to nitrosative stress.</text>
</comment>
<evidence type="ECO:0000256" key="10">
    <source>
        <dbReference type="ARBA" id="ARBA00023002"/>
    </source>
</evidence>
<dbReference type="SUPFAM" id="SSF63380">
    <property type="entry name" value="Riboflavin synthase domain-like"/>
    <property type="match status" value="1"/>
</dbReference>
<evidence type="ECO:0000256" key="9">
    <source>
        <dbReference type="ARBA" id="ARBA00022857"/>
    </source>
</evidence>
<dbReference type="AlphaFoldDB" id="A0A9X4AQ61"/>
<feature type="active site" description="Charge relay system" evidence="15">
    <location>
        <position position="95"/>
    </location>
</feature>